<feature type="compositionally biased region" description="Polar residues" evidence="4">
    <location>
        <begin position="20"/>
        <end position="29"/>
    </location>
</feature>
<comment type="similarity">
    <text evidence="2 3">Belongs to the MscS (TC 1.A.23) family.</text>
</comment>
<feature type="compositionally biased region" description="Polar residues" evidence="4">
    <location>
        <begin position="743"/>
        <end position="752"/>
    </location>
</feature>
<dbReference type="PIRSF" id="PIRSF017209">
    <property type="entry name" value="Memb_At2g17000_prd"/>
    <property type="match status" value="1"/>
</dbReference>
<feature type="transmembrane region" description="Helical" evidence="5">
    <location>
        <begin position="114"/>
        <end position="136"/>
    </location>
</feature>
<feature type="transmembrane region" description="Helical" evidence="5">
    <location>
        <begin position="236"/>
        <end position="258"/>
    </location>
</feature>
<dbReference type="PROSITE" id="PS50222">
    <property type="entry name" value="EF_HAND_2"/>
    <property type="match status" value="1"/>
</dbReference>
<dbReference type="EMBL" id="CP120629">
    <property type="protein sequence ID" value="WEW59797.1"/>
    <property type="molecule type" value="Genomic_DNA"/>
</dbReference>
<dbReference type="InterPro" id="IPR016688">
    <property type="entry name" value="MscS-like_plants/fungi"/>
</dbReference>
<feature type="compositionally biased region" description="Polar residues" evidence="4">
    <location>
        <begin position="891"/>
        <end position="908"/>
    </location>
</feature>
<dbReference type="InterPro" id="IPR010920">
    <property type="entry name" value="LSM_dom_sf"/>
</dbReference>
<dbReference type="GO" id="GO:0005789">
    <property type="term" value="C:endoplasmic reticulum membrane"/>
    <property type="evidence" value="ECO:0007669"/>
    <property type="project" value="UniProtKB-SubCell"/>
</dbReference>
<feature type="transmembrane region" description="Helical" evidence="5">
    <location>
        <begin position="465"/>
        <end position="486"/>
    </location>
</feature>
<evidence type="ECO:0000259" key="6">
    <source>
        <dbReference type="PROSITE" id="PS50222"/>
    </source>
</evidence>
<keyword evidence="3" id="KW-0256">Endoplasmic reticulum</keyword>
<name>A0AAF0DLF3_9EURO</name>
<feature type="domain" description="EF-hand" evidence="6">
    <location>
        <begin position="413"/>
        <end position="448"/>
    </location>
</feature>
<dbReference type="InterPro" id="IPR006685">
    <property type="entry name" value="MscS_channel_2nd"/>
</dbReference>
<dbReference type="InterPro" id="IPR011992">
    <property type="entry name" value="EF-hand-dom_pair"/>
</dbReference>
<evidence type="ECO:0000256" key="3">
    <source>
        <dbReference type="PIRNR" id="PIRNR017209"/>
    </source>
</evidence>
<dbReference type="InterPro" id="IPR058650">
    <property type="entry name" value="Msy1/2-like"/>
</dbReference>
<sequence>MSGRPGINQKRFSHDRFQQLPDTNMSNPRDATIDIPLTTVPSQTGARKTETGAGYTSHDESSPTQHEKKHLFHGRRRVAREGTDKQLQAPEDGTITRMGKFYNKILNFSVVTRYFIYVSPLALLIAIPIIIGATVAPDARIGGVAILWFFTWIEIVWLSLWISKIVAHYVPFVFQFLCGIVSSGTRKYSLILRNLEIPLSLVGWAVTSLATFIPVMTRNPDNVKRGDTSIKNWEDVVKNILFAAFISSLILAAEKILIQLISISYHRKQFDLRIQESKHNVHLVGLLYEASRKMFPEYCKEFEAEDYIINDSIVGSIGKKGKNHKRTGSASPMRLIQNVGRVGDKITAAFGHVAHEITGKQVFNPTAAHSIVTLALEKRKSSEALARRLWMSFVLAGRDALYIEDLYEVFGPDRQAEADECFAALDRDDNGDISLEEAILTITEFGRDRQAIAKSMHDVDQAIHVLDNLLCTIVFVLVALVFVAFLNKGFGTTLAAGATALLSLSFVFAVTAQEVLGSCIFLFVKHPYDVGDRVDINKSRLLVERISLLFTVFKNIDDHKVTQVPNIVLNTCWIENISRSKAMKEQLTLTVDFGTSFEDIQLLKQEMQKFVLEKENSRDFQRDVDVEVTGVGDMDKMELTIEIRHKSNWSNETVRAARRSKFMCALVLAVRRVPIYGPGGGDAALGDVWKPTYSVSVSHEQAQASKDQYAADKEKKRMIPTSEMGKSPKAASKPDQARATGNDILSSPSGLSHRSPPVGSSEATFAEALNQRPVALDRTRTDDTRAREAGNEKPLLRETSTGKRSANRAPTAVSPNTPATESPTALPSIRPGMGYYEYETPFSQPSPADANPYRVPFSQTSSSQTLHANMQQGQTQASSQPTASQPPPSAYSNPYQPTPSTQRRYPPQ</sequence>
<feature type="region of interest" description="Disordered" evidence="4">
    <location>
        <begin position="699"/>
        <end position="908"/>
    </location>
</feature>
<organism evidence="7 8">
    <name type="scientific">Emydomyces testavorans</name>
    <dbReference type="NCBI Taxonomy" id="2070801"/>
    <lineage>
        <taxon>Eukaryota</taxon>
        <taxon>Fungi</taxon>
        <taxon>Dikarya</taxon>
        <taxon>Ascomycota</taxon>
        <taxon>Pezizomycotina</taxon>
        <taxon>Eurotiomycetes</taxon>
        <taxon>Eurotiomycetidae</taxon>
        <taxon>Onygenales</taxon>
        <taxon>Nannizziopsiaceae</taxon>
        <taxon>Emydomyces</taxon>
    </lineage>
</organism>
<protein>
    <recommendedName>
        <fullName evidence="3">Mechanosensitive ion channel protein</fullName>
    </recommendedName>
</protein>
<feature type="region of interest" description="Disordered" evidence="4">
    <location>
        <begin position="1"/>
        <end position="75"/>
    </location>
</feature>
<dbReference type="GO" id="GO:0006874">
    <property type="term" value="P:intracellular calcium ion homeostasis"/>
    <property type="evidence" value="ECO:0007669"/>
    <property type="project" value="TreeGrafter"/>
</dbReference>
<evidence type="ECO:0000313" key="8">
    <source>
        <dbReference type="Proteomes" id="UP001219355"/>
    </source>
</evidence>
<dbReference type="InterPro" id="IPR002048">
    <property type="entry name" value="EF_hand_dom"/>
</dbReference>
<feature type="compositionally biased region" description="Polar residues" evidence="4">
    <location>
        <begin position="813"/>
        <end position="825"/>
    </location>
</feature>
<evidence type="ECO:0000256" key="2">
    <source>
        <dbReference type="ARBA" id="ARBA00008017"/>
    </source>
</evidence>
<accession>A0AAF0DLF3</accession>
<evidence type="ECO:0000256" key="1">
    <source>
        <dbReference type="ARBA" id="ARBA00004127"/>
    </source>
</evidence>
<evidence type="ECO:0000256" key="5">
    <source>
        <dbReference type="SAM" id="Phobius"/>
    </source>
</evidence>
<feature type="compositionally biased region" description="Low complexity" evidence="4">
    <location>
        <begin position="874"/>
        <end position="883"/>
    </location>
</feature>
<keyword evidence="8" id="KW-1185">Reference proteome</keyword>
<proteinExistence type="inferred from homology"/>
<dbReference type="SUPFAM" id="SSF50182">
    <property type="entry name" value="Sm-like ribonucleoproteins"/>
    <property type="match status" value="1"/>
</dbReference>
<dbReference type="GO" id="GO:0005262">
    <property type="term" value="F:calcium channel activity"/>
    <property type="evidence" value="ECO:0007669"/>
    <property type="project" value="TreeGrafter"/>
</dbReference>
<evidence type="ECO:0000256" key="4">
    <source>
        <dbReference type="SAM" id="MobiDB-lite"/>
    </source>
</evidence>
<keyword evidence="5" id="KW-0812">Transmembrane</keyword>
<feature type="transmembrane region" description="Helical" evidence="5">
    <location>
        <begin position="143"/>
        <end position="162"/>
    </location>
</feature>
<keyword evidence="5" id="KW-1133">Transmembrane helix</keyword>
<feature type="compositionally biased region" description="Basic and acidic residues" evidence="4">
    <location>
        <begin position="775"/>
        <end position="796"/>
    </location>
</feature>
<dbReference type="Pfam" id="PF25886">
    <property type="entry name" value="Msy1"/>
    <property type="match status" value="1"/>
</dbReference>
<dbReference type="PANTHER" id="PTHR31323:SF14">
    <property type="entry name" value="MECHANOSENSITIVE ION CHANNEL PROTEIN MSY2"/>
    <property type="match status" value="1"/>
</dbReference>
<dbReference type="CDD" id="cd22541">
    <property type="entry name" value="SP5_N"/>
    <property type="match status" value="1"/>
</dbReference>
<comment type="subcellular location">
    <subcellularLocation>
        <location evidence="1">Endomembrane system</location>
        <topology evidence="1">Multi-pass membrane protein</topology>
    </subcellularLocation>
    <subcellularLocation>
        <location evidence="3">Endoplasmic reticulum membrane</location>
    </subcellularLocation>
</comment>
<dbReference type="PANTHER" id="PTHR31323">
    <property type="entry name" value="MECHANOSENSITIVE ION CHANNEL PROTEIN MSY2"/>
    <property type="match status" value="1"/>
</dbReference>
<dbReference type="SUPFAM" id="SSF47473">
    <property type="entry name" value="EF-hand"/>
    <property type="match status" value="1"/>
</dbReference>
<dbReference type="Proteomes" id="UP001219355">
    <property type="component" value="Chromosome 3"/>
</dbReference>
<evidence type="ECO:0000313" key="7">
    <source>
        <dbReference type="EMBL" id="WEW59797.1"/>
    </source>
</evidence>
<feature type="transmembrane region" description="Helical" evidence="5">
    <location>
        <begin position="498"/>
        <end position="524"/>
    </location>
</feature>
<dbReference type="Pfam" id="PF00924">
    <property type="entry name" value="MS_channel_2nd"/>
    <property type="match status" value="1"/>
</dbReference>
<feature type="transmembrane region" description="Helical" evidence="5">
    <location>
        <begin position="197"/>
        <end position="216"/>
    </location>
</feature>
<dbReference type="GO" id="GO:0005509">
    <property type="term" value="F:calcium ion binding"/>
    <property type="evidence" value="ECO:0007669"/>
    <property type="project" value="InterPro"/>
</dbReference>
<feature type="compositionally biased region" description="Polar residues" evidence="4">
    <location>
        <begin position="857"/>
        <end position="873"/>
    </location>
</feature>
<reference evidence="7" key="1">
    <citation type="submission" date="2023-03" db="EMBL/GenBank/DDBJ databases">
        <title>Emydomyces testavorans Genome Sequence.</title>
        <authorList>
            <person name="Hoyer L."/>
        </authorList>
    </citation>
    <scope>NUCLEOTIDE SEQUENCE</scope>
    <source>
        <strain evidence="7">16-2883</strain>
    </source>
</reference>
<gene>
    <name evidence="7" type="ORF">PRK78_005277</name>
</gene>
<keyword evidence="3 5" id="KW-0472">Membrane</keyword>
<dbReference type="AlphaFoldDB" id="A0AAF0DLF3"/>